<dbReference type="GO" id="GO:0045132">
    <property type="term" value="P:meiotic chromosome segregation"/>
    <property type="evidence" value="ECO:0007669"/>
    <property type="project" value="InterPro"/>
</dbReference>
<dbReference type="STRING" id="945553.A0A0D2N801"/>
<sequence length="604" mass="65436">MSRRESRSSIGPRQNDALFEFENFKKKFLLANKHITKLNSTLSVRIEELNAQISLLNVENLRLRASEIALAAQLKREREKSERVIADAEAASQSLIKHLSYLRDSYDIKPTRPTHPIPSSPRARRREPSVDPDSGSPLFLRVARPPNVPGIHEEDEPSSDEQQHHASPISKKTKSKPRLSASKLPLPTRSTSPTRAATPMVGHQNTEHLSASLHTSKPRKTLRRPSGLLEINTEALSVPRSASPAFGSPIRLEAGRAEEAEEYAAIHGEIGVVILDQNEDNDAIFKRDRRKGKSKELRESGSERDGSGDVRPRERTKHRDEVEPSDLVKLKSRDSSITRTALQPIDSNVYDPADVEPAKHPNRQFLRPSSPVGSAPTSRGSSSPAPPDGDGSTTGNRERRTRKSVNYAEPKLNTKMRKPDPPPGGIEAPARKKRSSAAAVMSSSLYKPLPSPSTNAMDNDTDVEPRSSLEGPALAPLVSLPLRGTNGYINPEDFPIPVPRPGSAAAMYSPGPPTRTTGSTTSGASTSSGTSSSVTTLKKKKSRPQLSDDESDGGEADAEYVGGGSGATGSWVNVEGRRKALPKRSAAAAAVAAIEDIRRHSMVI</sequence>
<evidence type="ECO:0000259" key="5">
    <source>
        <dbReference type="Pfam" id="PF07557"/>
    </source>
</evidence>
<evidence type="ECO:0000313" key="6">
    <source>
        <dbReference type="EMBL" id="KJA15189.1"/>
    </source>
</evidence>
<dbReference type="InterPro" id="IPR011515">
    <property type="entry name" value="Shugoshin_C"/>
</dbReference>
<keyword evidence="3" id="KW-0175">Coiled coil</keyword>
<evidence type="ECO:0000256" key="2">
    <source>
        <dbReference type="ARBA" id="ARBA00022829"/>
    </source>
</evidence>
<feature type="domain" description="Shugoshin C-terminal" evidence="5">
    <location>
        <begin position="397"/>
        <end position="418"/>
    </location>
</feature>
<dbReference type="Pfam" id="PF07557">
    <property type="entry name" value="Shugoshin_C"/>
    <property type="match status" value="1"/>
</dbReference>
<feature type="compositionally biased region" description="Basic and acidic residues" evidence="4">
    <location>
        <begin position="294"/>
        <end position="336"/>
    </location>
</feature>
<proteinExistence type="inferred from homology"/>
<keyword evidence="2" id="KW-0159">Chromosome partition</keyword>
<dbReference type="AlphaFoldDB" id="A0A0D2N801"/>
<accession>A0A0D2N801</accession>
<feature type="region of interest" description="Disordered" evidence="4">
    <location>
        <begin position="286"/>
        <end position="571"/>
    </location>
</feature>
<feature type="region of interest" description="Disordered" evidence="4">
    <location>
        <begin position="107"/>
        <end position="201"/>
    </location>
</feature>
<organism evidence="6 7">
    <name type="scientific">Hypholoma sublateritium (strain FD-334 SS-4)</name>
    <dbReference type="NCBI Taxonomy" id="945553"/>
    <lineage>
        <taxon>Eukaryota</taxon>
        <taxon>Fungi</taxon>
        <taxon>Dikarya</taxon>
        <taxon>Basidiomycota</taxon>
        <taxon>Agaricomycotina</taxon>
        <taxon>Agaricomycetes</taxon>
        <taxon>Agaricomycetidae</taxon>
        <taxon>Agaricales</taxon>
        <taxon>Agaricineae</taxon>
        <taxon>Strophariaceae</taxon>
        <taxon>Hypholoma</taxon>
    </lineage>
</organism>
<protein>
    <recommendedName>
        <fullName evidence="5">Shugoshin C-terminal domain-containing protein</fullName>
    </recommendedName>
</protein>
<keyword evidence="7" id="KW-1185">Reference proteome</keyword>
<feature type="compositionally biased region" description="Low complexity" evidence="4">
    <location>
        <begin position="378"/>
        <end position="391"/>
    </location>
</feature>
<evidence type="ECO:0000313" key="7">
    <source>
        <dbReference type="Proteomes" id="UP000054270"/>
    </source>
</evidence>
<feature type="compositionally biased region" description="Low complexity" evidence="4">
    <location>
        <begin position="436"/>
        <end position="448"/>
    </location>
</feature>
<evidence type="ECO:0000256" key="1">
    <source>
        <dbReference type="ARBA" id="ARBA00010845"/>
    </source>
</evidence>
<dbReference type="GO" id="GO:0000775">
    <property type="term" value="C:chromosome, centromeric region"/>
    <property type="evidence" value="ECO:0007669"/>
    <property type="project" value="InterPro"/>
</dbReference>
<feature type="compositionally biased region" description="Low complexity" evidence="4">
    <location>
        <begin position="514"/>
        <end position="536"/>
    </location>
</feature>
<dbReference type="OrthoDB" id="5394106at2759"/>
<dbReference type="OMA" id="ENECACM"/>
<name>A0A0D2N801_HYPSF</name>
<dbReference type="Proteomes" id="UP000054270">
    <property type="component" value="Unassembled WGS sequence"/>
</dbReference>
<dbReference type="EMBL" id="KN817652">
    <property type="protein sequence ID" value="KJA15189.1"/>
    <property type="molecule type" value="Genomic_DNA"/>
</dbReference>
<reference evidence="7" key="1">
    <citation type="submission" date="2014-04" db="EMBL/GenBank/DDBJ databases">
        <title>Evolutionary Origins and Diversification of the Mycorrhizal Mutualists.</title>
        <authorList>
            <consortium name="DOE Joint Genome Institute"/>
            <consortium name="Mycorrhizal Genomics Consortium"/>
            <person name="Kohler A."/>
            <person name="Kuo A."/>
            <person name="Nagy L.G."/>
            <person name="Floudas D."/>
            <person name="Copeland A."/>
            <person name="Barry K.W."/>
            <person name="Cichocki N."/>
            <person name="Veneault-Fourrey C."/>
            <person name="LaButti K."/>
            <person name="Lindquist E.A."/>
            <person name="Lipzen A."/>
            <person name="Lundell T."/>
            <person name="Morin E."/>
            <person name="Murat C."/>
            <person name="Riley R."/>
            <person name="Ohm R."/>
            <person name="Sun H."/>
            <person name="Tunlid A."/>
            <person name="Henrissat B."/>
            <person name="Grigoriev I.V."/>
            <person name="Hibbett D.S."/>
            <person name="Martin F."/>
        </authorList>
    </citation>
    <scope>NUCLEOTIDE SEQUENCE [LARGE SCALE GENOMIC DNA]</scope>
    <source>
        <strain evidence="7">FD-334 SS-4</strain>
    </source>
</reference>
<dbReference type="GO" id="GO:0005634">
    <property type="term" value="C:nucleus"/>
    <property type="evidence" value="ECO:0007669"/>
    <property type="project" value="InterPro"/>
</dbReference>
<evidence type="ECO:0000256" key="4">
    <source>
        <dbReference type="SAM" id="MobiDB-lite"/>
    </source>
</evidence>
<comment type="similarity">
    <text evidence="1">Belongs to the shugoshin family.</text>
</comment>
<evidence type="ECO:0000256" key="3">
    <source>
        <dbReference type="SAM" id="Coils"/>
    </source>
</evidence>
<feature type="compositionally biased region" description="Acidic residues" evidence="4">
    <location>
        <begin position="547"/>
        <end position="558"/>
    </location>
</feature>
<feature type="coiled-coil region" evidence="3">
    <location>
        <begin position="39"/>
        <end position="91"/>
    </location>
</feature>
<gene>
    <name evidence="6" type="ORF">HYPSUDRAFT_72222</name>
</gene>